<dbReference type="Proteomes" id="UP000075398">
    <property type="component" value="Unassembled WGS sequence"/>
</dbReference>
<gene>
    <name evidence="1" type="ORF">AMQ22_01270</name>
</gene>
<accession>A0A150J300</accession>
<dbReference type="AlphaFoldDB" id="A0A150J300"/>
<name>A0A150J300_9EURY</name>
<dbReference type="EMBL" id="LNGC01000055">
    <property type="protein sequence ID" value="KYC51579.1"/>
    <property type="molecule type" value="Genomic_DNA"/>
</dbReference>
<reference evidence="1 2" key="1">
    <citation type="journal article" date="2016" name="ISME J.">
        <title>Chasing the elusive Euryarchaeota class WSA2: genomes reveal a uniquely fastidious methyl-reducing methanogen.</title>
        <authorList>
            <person name="Nobu M.K."/>
            <person name="Narihiro T."/>
            <person name="Kuroda K."/>
            <person name="Mei R."/>
            <person name="Liu W.T."/>
        </authorList>
    </citation>
    <scope>NUCLEOTIDE SEQUENCE [LARGE SCALE GENOMIC DNA]</scope>
    <source>
        <strain evidence="1">U1lsi0528_Bin055</strain>
    </source>
</reference>
<evidence type="ECO:0000313" key="2">
    <source>
        <dbReference type="Proteomes" id="UP000075398"/>
    </source>
</evidence>
<proteinExistence type="predicted"/>
<protein>
    <submittedName>
        <fullName evidence="1">Uncharacterized protein</fullName>
    </submittedName>
</protein>
<sequence length="143" mass="16238">MGTIETRWLKDNVQEWIQNKKSGLYDQTSYMVQGILNIFEQVAGVLAPFRSVELRYSHIVEFGGLEGVMYPTAFHAIFVILGTDPHPIDPVNKLALWWPGAWHPVKHVEHPGTAPNDYIEDVIPNSDPGIESETNKLLDWLET</sequence>
<organism evidence="1 2">
    <name type="scientific">Candidatus Methanofastidiosum methylothiophilum</name>
    <dbReference type="NCBI Taxonomy" id="1705564"/>
    <lineage>
        <taxon>Archaea</taxon>
        <taxon>Methanobacteriati</taxon>
        <taxon>Methanobacteriota</taxon>
        <taxon>Stenosarchaea group</taxon>
        <taxon>Candidatus Methanofastidiosia</taxon>
        <taxon>Candidatus Methanofastidiosales</taxon>
        <taxon>Candidatus Methanofastidiosaceae</taxon>
        <taxon>Candidatus Methanofastidiosum</taxon>
    </lineage>
</organism>
<evidence type="ECO:0000313" key="1">
    <source>
        <dbReference type="EMBL" id="KYC51579.1"/>
    </source>
</evidence>
<comment type="caution">
    <text evidence="1">The sequence shown here is derived from an EMBL/GenBank/DDBJ whole genome shotgun (WGS) entry which is preliminary data.</text>
</comment>